<evidence type="ECO:0000313" key="3">
    <source>
        <dbReference type="Proteomes" id="UP000366819"/>
    </source>
</evidence>
<feature type="transmembrane region" description="Helical" evidence="1">
    <location>
        <begin position="156"/>
        <end position="178"/>
    </location>
</feature>
<proteinExistence type="predicted"/>
<keyword evidence="3" id="KW-1185">Reference proteome</keyword>
<gene>
    <name evidence="2" type="ORF">PAQ31011_04285</name>
</gene>
<dbReference type="SUPFAM" id="SSF58113">
    <property type="entry name" value="Apolipoprotein A-I"/>
    <property type="match status" value="1"/>
</dbReference>
<organism evidence="2 3">
    <name type="scientific">Pandoraea aquatica</name>
    <dbReference type="NCBI Taxonomy" id="2508290"/>
    <lineage>
        <taxon>Bacteria</taxon>
        <taxon>Pseudomonadati</taxon>
        <taxon>Pseudomonadota</taxon>
        <taxon>Betaproteobacteria</taxon>
        <taxon>Burkholderiales</taxon>
        <taxon>Burkholderiaceae</taxon>
        <taxon>Pandoraea</taxon>
    </lineage>
</organism>
<dbReference type="Gene3D" id="1.20.120.20">
    <property type="entry name" value="Apolipoprotein"/>
    <property type="match status" value="1"/>
</dbReference>
<keyword evidence="1" id="KW-0472">Membrane</keyword>
<dbReference type="EMBL" id="CABPSN010000007">
    <property type="protein sequence ID" value="VVE43270.1"/>
    <property type="molecule type" value="Genomic_DNA"/>
</dbReference>
<reference evidence="2 3" key="1">
    <citation type="submission" date="2019-08" db="EMBL/GenBank/DDBJ databases">
        <authorList>
            <person name="Peeters C."/>
        </authorList>
    </citation>
    <scope>NUCLEOTIDE SEQUENCE [LARGE SCALE GENOMIC DNA]</scope>
    <source>
        <strain evidence="2 3">LMG 31011</strain>
    </source>
</reference>
<keyword evidence="1" id="KW-0812">Transmembrane</keyword>
<accession>A0A5E4Y3T4</accession>
<dbReference type="AlphaFoldDB" id="A0A5E4Y3T4"/>
<protein>
    <submittedName>
        <fullName evidence="2">Uncharacterized protein</fullName>
    </submittedName>
</protein>
<name>A0A5E4Y3T4_9BURK</name>
<dbReference type="Proteomes" id="UP000366819">
    <property type="component" value="Unassembled WGS sequence"/>
</dbReference>
<evidence type="ECO:0000256" key="1">
    <source>
        <dbReference type="SAM" id="Phobius"/>
    </source>
</evidence>
<evidence type="ECO:0000313" key="2">
    <source>
        <dbReference type="EMBL" id="VVE43270.1"/>
    </source>
</evidence>
<keyword evidence="1" id="KW-1133">Transmembrane helix</keyword>
<sequence>MRQKVQMKMGTLRKIDSRITRFKVGHADARHKHDEMRLHERIASVEAVLPTLATKEDLAREIGTVRAEIHREVGGLRSEMHQEFGKVRQEMHRGLGELRQEMHRGLGELRQEMHQGFGEIHREFGKVRSEIAGEIASVRSDMHALGTGLHRELQALTWRLIGTIVTVGTALVAATHFLSKISPP</sequence>